<reference evidence="1 2" key="1">
    <citation type="journal article" date="2005" name="BMC Genomics">
        <title>Bacterial genome adaptation to niches: divergence of the potential virulence genes in three Burkholderia species of different survival strategies.</title>
        <authorList>
            <person name="Kim H.S."/>
            <person name="Schell M.A."/>
            <person name="Yu Y."/>
            <person name="Ulrich R.L."/>
            <person name="Sarria S.H."/>
            <person name="Nierman W.C."/>
            <person name="DeShazer D."/>
        </authorList>
    </citation>
    <scope>NUCLEOTIDE SEQUENCE [LARGE SCALE GENOMIC DNA]</scope>
    <source>
        <strain evidence="2">ATCC 700388 / DSM 13276 / CCUG 48851 / CIP 106301 / E264</strain>
    </source>
</reference>
<protein>
    <submittedName>
        <fullName evidence="1">Sensor histidine kinase</fullName>
    </submittedName>
</protein>
<accession>Q2T1R7</accession>
<dbReference type="HOGENOM" id="CLU_2056996_0_0_4"/>
<gene>
    <name evidence="1" type="ordered locus">BTH_I0324</name>
</gene>
<organism evidence="1 2">
    <name type="scientific">Burkholderia thailandensis (strain ATCC 700388 / DSM 13276 / CCUG 48851 / CIP 106301 / E264)</name>
    <dbReference type="NCBI Taxonomy" id="271848"/>
    <lineage>
        <taxon>Bacteria</taxon>
        <taxon>Pseudomonadati</taxon>
        <taxon>Pseudomonadota</taxon>
        <taxon>Betaproteobacteria</taxon>
        <taxon>Burkholderiales</taxon>
        <taxon>Burkholderiaceae</taxon>
        <taxon>Burkholderia</taxon>
        <taxon>pseudomallei group</taxon>
    </lineage>
</organism>
<keyword evidence="2" id="KW-1185">Reference proteome</keyword>
<name>Q2T1R7_BURTA</name>
<evidence type="ECO:0000313" key="2">
    <source>
        <dbReference type="Proteomes" id="UP000001930"/>
    </source>
</evidence>
<dbReference type="EMBL" id="CP000086">
    <property type="protein sequence ID" value="ABC38056.1"/>
    <property type="molecule type" value="Genomic_DNA"/>
</dbReference>
<dbReference type="Proteomes" id="UP000001930">
    <property type="component" value="Chromosome I"/>
</dbReference>
<dbReference type="GO" id="GO:0016301">
    <property type="term" value="F:kinase activity"/>
    <property type="evidence" value="ECO:0007669"/>
    <property type="project" value="UniProtKB-KW"/>
</dbReference>
<dbReference type="AlphaFoldDB" id="Q2T1R7"/>
<evidence type="ECO:0000313" key="1">
    <source>
        <dbReference type="EMBL" id="ABC38056.1"/>
    </source>
</evidence>
<proteinExistence type="predicted"/>
<sequence>MIRWLGIRAARRLDGLAIGASTIRRCAPKRAATGDPTAPRTGMAAAPDARISARIGAPGMRRHVAAARHLERDGAKIAAQPIYHSAMPAAFDSRSLSLPAALAACARMAGLNLKKRLPN</sequence>
<keyword evidence="1" id="KW-0418">Kinase</keyword>
<keyword evidence="1" id="KW-0808">Transferase</keyword>
<dbReference type="KEGG" id="bte:BTH_I0324"/>